<accession>A0A1H4EAT5</accession>
<protein>
    <submittedName>
        <fullName evidence="1">Uncharacterized protein</fullName>
    </submittedName>
</protein>
<evidence type="ECO:0000313" key="1">
    <source>
        <dbReference type="EMBL" id="SEA81937.1"/>
    </source>
</evidence>
<keyword evidence="2" id="KW-1185">Reference proteome</keyword>
<evidence type="ECO:0000313" key="2">
    <source>
        <dbReference type="Proteomes" id="UP000199656"/>
    </source>
</evidence>
<sequence length="61" mass="7275">MVFKFNYLLLQGRIGLHPHFPIEEILFYDTGSYFQLKKRHTTFCNVPSLLQFNLIDLVYHG</sequence>
<organism evidence="1 2">
    <name type="scientific">Chitinophaga terrae</name>
    <name type="common">ex Kim and Jung 2007</name>
    <dbReference type="NCBI Taxonomy" id="408074"/>
    <lineage>
        <taxon>Bacteria</taxon>
        <taxon>Pseudomonadati</taxon>
        <taxon>Bacteroidota</taxon>
        <taxon>Chitinophagia</taxon>
        <taxon>Chitinophagales</taxon>
        <taxon>Chitinophagaceae</taxon>
        <taxon>Chitinophaga</taxon>
    </lineage>
</organism>
<dbReference type="AlphaFoldDB" id="A0A1H4EAT5"/>
<dbReference type="Proteomes" id="UP000199656">
    <property type="component" value="Unassembled WGS sequence"/>
</dbReference>
<reference evidence="2" key="1">
    <citation type="submission" date="2016-10" db="EMBL/GenBank/DDBJ databases">
        <authorList>
            <person name="Varghese N."/>
            <person name="Submissions S."/>
        </authorList>
    </citation>
    <scope>NUCLEOTIDE SEQUENCE [LARGE SCALE GENOMIC DNA]</scope>
    <source>
        <strain evidence="2">DSM 23920</strain>
    </source>
</reference>
<name>A0A1H4EAT5_9BACT</name>
<dbReference type="EMBL" id="FNRL01000017">
    <property type="protein sequence ID" value="SEA81937.1"/>
    <property type="molecule type" value="Genomic_DNA"/>
</dbReference>
<proteinExistence type="predicted"/>
<gene>
    <name evidence="1" type="ORF">SAMN05660909_03587</name>
</gene>